<evidence type="ECO:0000313" key="2">
    <source>
        <dbReference type="Proteomes" id="UP001596047"/>
    </source>
</evidence>
<dbReference type="EMBL" id="JBHSOW010000058">
    <property type="protein sequence ID" value="MFC5650536.1"/>
    <property type="molecule type" value="Genomic_DNA"/>
</dbReference>
<protein>
    <recommendedName>
        <fullName evidence="3">Exo-alpha-sialidase</fullName>
    </recommendedName>
</protein>
<gene>
    <name evidence="1" type="ORF">ACFPYJ_15675</name>
</gene>
<dbReference type="Proteomes" id="UP001596047">
    <property type="component" value="Unassembled WGS sequence"/>
</dbReference>
<comment type="caution">
    <text evidence="1">The sequence shown here is derived from an EMBL/GenBank/DDBJ whole genome shotgun (WGS) entry which is preliminary data.</text>
</comment>
<name>A0ABW0W288_9BACL</name>
<proteinExistence type="predicted"/>
<evidence type="ECO:0008006" key="3">
    <source>
        <dbReference type="Google" id="ProtNLM"/>
    </source>
</evidence>
<evidence type="ECO:0000313" key="1">
    <source>
        <dbReference type="EMBL" id="MFC5650536.1"/>
    </source>
</evidence>
<keyword evidence="2" id="KW-1185">Reference proteome</keyword>
<accession>A0ABW0W288</accession>
<dbReference type="RefSeq" id="WP_379189098.1">
    <property type="nucleotide sequence ID" value="NZ_JBHSOW010000058.1"/>
</dbReference>
<dbReference type="InterPro" id="IPR036278">
    <property type="entry name" value="Sialidase_sf"/>
</dbReference>
<dbReference type="SUPFAM" id="SSF50939">
    <property type="entry name" value="Sialidases"/>
    <property type="match status" value="1"/>
</dbReference>
<reference evidence="2" key="1">
    <citation type="journal article" date="2019" name="Int. J. Syst. Evol. Microbiol.">
        <title>The Global Catalogue of Microorganisms (GCM) 10K type strain sequencing project: providing services to taxonomists for standard genome sequencing and annotation.</title>
        <authorList>
            <consortium name="The Broad Institute Genomics Platform"/>
            <consortium name="The Broad Institute Genome Sequencing Center for Infectious Disease"/>
            <person name="Wu L."/>
            <person name="Ma J."/>
        </authorList>
    </citation>
    <scope>NUCLEOTIDE SEQUENCE [LARGE SCALE GENOMIC DNA]</scope>
    <source>
        <strain evidence="2">CGMCC 1.3240</strain>
    </source>
</reference>
<organism evidence="1 2">
    <name type="scientific">Paenibacillus solisilvae</name>
    <dbReference type="NCBI Taxonomy" id="2486751"/>
    <lineage>
        <taxon>Bacteria</taxon>
        <taxon>Bacillati</taxon>
        <taxon>Bacillota</taxon>
        <taxon>Bacilli</taxon>
        <taxon>Bacillales</taxon>
        <taxon>Paenibacillaceae</taxon>
        <taxon>Paenibacillus</taxon>
    </lineage>
</organism>
<sequence length="408" mass="46989">MKTKDIEVICFDDNATPFATFQSHNQKVIRNSNGIFLTYLVTRNEPYTAQKWKLLWSRDNGKSFDVLYESVDATNPAPLETDADNNLYLVYPDFVDNHSYLMIFKAEQNYKNPAKSVIPNSSAGKVCMNYDKYRKQLYYFSKNDTFHIMDLNGQLKHSTQITKTGNSAHVEYPQLSIDQDGNLHAAWTTNKYNTFHYWSIHHMVSKDGGYAWQRLDGTPIELPVFSDENGNTDRISTDEELSVYNTWLSNFMAHNGKLHFIYRSVPQQEYKTDMFHLENFAKGKQHYIRYDMNSGKKDNEIWANEFTIASCDGFFATDPSNGHSTLYYVSKQGGRLACVASEDNGESWYDYAFSREMAGDTHAIYAIGGFREITSDGYIIGTFTERCGDFRDIFGKTRVHFLKVKTGK</sequence>